<proteinExistence type="predicted"/>
<dbReference type="PANTHER" id="PTHR35037">
    <property type="entry name" value="C-TERMINAL REGION OF AIDA-LIKE PROTEIN"/>
    <property type="match status" value="1"/>
</dbReference>
<keyword evidence="1" id="KW-0732">Signal</keyword>
<reference evidence="3 4" key="1">
    <citation type="journal article" date="2019" name="Microorganisms">
        <title>Genome Insights into the Novel Species Microvirga brassicacearum, a Rapeseed Endophyte with Biotechnological Potential.</title>
        <authorList>
            <person name="Jimenez-Gomez A."/>
            <person name="Saati-Santamaria Z."/>
            <person name="Igual J.M."/>
            <person name="Rivas R."/>
            <person name="Mateos P.F."/>
            <person name="Garcia-Fraile P."/>
        </authorList>
    </citation>
    <scope>NUCLEOTIDE SEQUENCE [LARGE SCALE GENOMIC DNA]</scope>
    <source>
        <strain evidence="3 4">CDVBN77</strain>
    </source>
</reference>
<dbReference type="InterPro" id="IPR013425">
    <property type="entry name" value="Autotrns_rpt"/>
</dbReference>
<evidence type="ECO:0000259" key="2">
    <source>
        <dbReference type="PROSITE" id="PS51208"/>
    </source>
</evidence>
<feature type="domain" description="Autotransporter" evidence="2">
    <location>
        <begin position="1021"/>
        <end position="1295"/>
    </location>
</feature>
<dbReference type="NCBIfam" id="TIGR02601">
    <property type="entry name" value="autotrns_rpt"/>
    <property type="match status" value="5"/>
</dbReference>
<dbReference type="Pfam" id="PF03797">
    <property type="entry name" value="Autotransporter"/>
    <property type="match status" value="1"/>
</dbReference>
<protein>
    <submittedName>
        <fullName evidence="3">Autotransporter domain-containing protein</fullName>
    </submittedName>
</protein>
<evidence type="ECO:0000313" key="4">
    <source>
        <dbReference type="Proteomes" id="UP000325684"/>
    </source>
</evidence>
<dbReference type="Gene3D" id="2.160.20.20">
    <property type="match status" value="3"/>
</dbReference>
<dbReference type="InterPro" id="IPR005546">
    <property type="entry name" value="Autotransporte_beta"/>
</dbReference>
<dbReference type="InterPro" id="IPR011050">
    <property type="entry name" value="Pectin_lyase_fold/virulence"/>
</dbReference>
<dbReference type="InterPro" id="IPR036709">
    <property type="entry name" value="Autotransporte_beta_dom_sf"/>
</dbReference>
<dbReference type="SUPFAM" id="SSF51126">
    <property type="entry name" value="Pectin lyase-like"/>
    <property type="match status" value="3"/>
</dbReference>
<comment type="caution">
    <text evidence="3">The sequence shown here is derived from an EMBL/GenBank/DDBJ whole genome shotgun (WGS) entry which is preliminary data.</text>
</comment>
<dbReference type="PROSITE" id="PS51208">
    <property type="entry name" value="AUTOTRANSPORTER"/>
    <property type="match status" value="1"/>
</dbReference>
<dbReference type="Pfam" id="PF12951">
    <property type="entry name" value="PATR"/>
    <property type="match status" value="6"/>
</dbReference>
<dbReference type="InterPro" id="IPR051551">
    <property type="entry name" value="Autotransporter_adhesion"/>
</dbReference>
<gene>
    <name evidence="3" type="ORF">FEZ63_01660</name>
</gene>
<dbReference type="Proteomes" id="UP000325684">
    <property type="component" value="Unassembled WGS sequence"/>
</dbReference>
<dbReference type="EMBL" id="VCMV01000003">
    <property type="protein sequence ID" value="KAB0268849.1"/>
    <property type="molecule type" value="Genomic_DNA"/>
</dbReference>
<organism evidence="3 4">
    <name type="scientific">Microvirga brassicacearum</name>
    <dbReference type="NCBI Taxonomy" id="2580413"/>
    <lineage>
        <taxon>Bacteria</taxon>
        <taxon>Pseudomonadati</taxon>
        <taxon>Pseudomonadota</taxon>
        <taxon>Alphaproteobacteria</taxon>
        <taxon>Hyphomicrobiales</taxon>
        <taxon>Methylobacteriaceae</taxon>
        <taxon>Microvirga</taxon>
    </lineage>
</organism>
<evidence type="ECO:0000313" key="3">
    <source>
        <dbReference type="EMBL" id="KAB0268849.1"/>
    </source>
</evidence>
<dbReference type="OrthoDB" id="9804931at2"/>
<dbReference type="PANTHER" id="PTHR35037:SF3">
    <property type="entry name" value="C-TERMINAL REGION OF AIDA-LIKE PROTEIN"/>
    <property type="match status" value="1"/>
</dbReference>
<accession>A0A5N3PGL0</accession>
<evidence type="ECO:0000256" key="1">
    <source>
        <dbReference type="ARBA" id="ARBA00022729"/>
    </source>
</evidence>
<keyword evidence="4" id="KW-1185">Reference proteome</keyword>
<dbReference type="Gene3D" id="2.40.128.130">
    <property type="entry name" value="Autotransporter beta-domain"/>
    <property type="match status" value="1"/>
</dbReference>
<sequence>MLQKLRHLPYFPSICPSVRPLLAMDSVLESRRFLGGTMNRSAPRLRLVLLASTAMAAGVFVGRPALAIDYYYTGASGLAWSNPAGWNSGAVPQSGIDTEIMFVSPSGNFTTINDRGALVLRLIEMIGDPSTTTFGQTGNGSLVFDGVNPVFNAWAGPVIVNQAVQLNQPLSMQGTIIFNQPISGSGGLRNSGNITLNAVNTYSGTTFIFSPVTISSDANLGQFDAPVEMWGGTLIFSGPMTLGPPRPLRLVTYLGKSNVFQSDSAVTIASAMGGNAGFHKEGAGTLTLTGANTYTGTTAIQAGTLRIGDGGTIGSVIGNIANNSDLVFDRADDPTYGGVISGAGTITKTGAGTLTLTGDSPQTGLVTVAAGALQIGNGGTSGSLAGNIANSASLAFDRSDDFTYSGRISGAGVVAKSGAGMLTLTGDSTHTGTTTVSAGTLRIGAGGTTGWVPGDISLAGGASLIFNRSDDVVYGGDILGRGTVVKDGPGTVVLETNRMTHTLAGLALKDGVLEFDPLYIMADLSFDGGTLRFKNSSMWTGLASSYAIPVSSRGGTVEIDISQFGARWNISGPGDLRIKAGTNKFFLGGSDTRTGATFLDSGTLATTNANSLSAASAYTLGDLATLDLDSYNQTVGSLAGAGRVTLGSATLTTGGNDASTTFSGVMSGTGGLVKNGSGTFTLTGANTYTGGTTISAGALQIGDGGASGSVLGPIVNDAALILNHSDDVVFANAISGTGTLTKKGGGRAELTGASAMSGATHVKAGELAVNGSLARSAVTIHNGATLSGTGTVGGIDAAAGAIVAPGNSIGTLNVAGNVAFGANATYKLEIDGAGNSDRIAAVGNATLSGSTVAILPDRGAYSLNPYTILTAQSVTGTFSGTGGDFAFVIPTLGYTKDVVTLTLVRKSGPPEPPTPPAPLAFHTAATTANQYATADALEALGEGNRLFDTLIGASTGGARQAFDALSGEAHASVIATSYGDAALVQSTLLGRMRKELTGQTIHAAYAADRPETTLPVAIMLPSSERFALWGEGFGSFGRTRSNGNAAALDTSTGGFVIGAETHLAPGTMLGIAGGFSRTTFDVDARLSSSAVESTFGAVYGSTTWGNIRLRLGGAYAFNDLDTTRSVALPGFADRLTADYDGSTLQAFGELGYRIDWGGIEIEPFLGGAVLRVHRGGFAENGGAAALTGFAQAQNLTTATLGMRAQVEVGDALRLRGLVGWRHAFGDIDPISRAAFAGSASAFLVSGAPIDQDALIAEAGLEWQASKAITVGASYQGQIGSHAQEHALKGDLTWRF</sequence>
<dbReference type="SMART" id="SM00869">
    <property type="entry name" value="Autotransporter"/>
    <property type="match status" value="1"/>
</dbReference>
<dbReference type="InterPro" id="IPR012332">
    <property type="entry name" value="Autotransporter_pectin_lyase_C"/>
</dbReference>
<dbReference type="SUPFAM" id="SSF103515">
    <property type="entry name" value="Autotransporter"/>
    <property type="match status" value="1"/>
</dbReference>
<name>A0A5N3PGL0_9HYPH</name>